<comment type="caution">
    <text evidence="2">The sequence shown here is derived from an EMBL/GenBank/DDBJ whole genome shotgun (WGS) entry which is preliminary data.</text>
</comment>
<reference evidence="2" key="1">
    <citation type="submission" date="2021-02" db="EMBL/GenBank/DDBJ databases">
        <authorList>
            <person name="Nowell W R."/>
        </authorList>
    </citation>
    <scope>NUCLEOTIDE SEQUENCE</scope>
</reference>
<dbReference type="EMBL" id="CAJNOJ010000675">
    <property type="protein sequence ID" value="CAF1508070.1"/>
    <property type="molecule type" value="Genomic_DNA"/>
</dbReference>
<keyword evidence="1" id="KW-0175">Coiled coil</keyword>
<feature type="coiled-coil region" evidence="1">
    <location>
        <begin position="229"/>
        <end position="256"/>
    </location>
</feature>
<protein>
    <submittedName>
        <fullName evidence="2">Uncharacterized protein</fullName>
    </submittedName>
</protein>
<dbReference type="AlphaFoldDB" id="A0A815TSS5"/>
<dbReference type="Proteomes" id="UP000663852">
    <property type="component" value="Unassembled WGS sequence"/>
</dbReference>
<sequence length="286" mass="31528">MQQPHYIRFISPPNANSILNTLPQGKIRFISIQPSISVRTSTPSRQIVNKIEHSSSVTDLPCGKPSSTHQITDSSTDAIQNEAPSTQVAVPAVETISTTSSPSISICTNESKTIDPILKADSSERPYNDNSLLSDSMMTDQEDLLEEIINVEVPDLNSTQLTKETDESFSFSNDIERTISPIRRDSPTLESRKSNQAIAECSTKTLLSLSTKKNQSSKKKSADMKSDLMKQLLVKIEDANAAAAESEVKMLKLLEKQTQLQAESVQNDKDFLNVFKMLVHNISTGQ</sequence>
<evidence type="ECO:0000313" key="3">
    <source>
        <dbReference type="Proteomes" id="UP000663852"/>
    </source>
</evidence>
<gene>
    <name evidence="2" type="ORF">EDS130_LOCUS43064</name>
</gene>
<evidence type="ECO:0000313" key="2">
    <source>
        <dbReference type="EMBL" id="CAF1508070.1"/>
    </source>
</evidence>
<organism evidence="2 3">
    <name type="scientific">Adineta ricciae</name>
    <name type="common">Rotifer</name>
    <dbReference type="NCBI Taxonomy" id="249248"/>
    <lineage>
        <taxon>Eukaryota</taxon>
        <taxon>Metazoa</taxon>
        <taxon>Spiralia</taxon>
        <taxon>Gnathifera</taxon>
        <taxon>Rotifera</taxon>
        <taxon>Eurotatoria</taxon>
        <taxon>Bdelloidea</taxon>
        <taxon>Adinetida</taxon>
        <taxon>Adinetidae</taxon>
        <taxon>Adineta</taxon>
    </lineage>
</organism>
<accession>A0A815TSS5</accession>
<evidence type="ECO:0000256" key="1">
    <source>
        <dbReference type="SAM" id="Coils"/>
    </source>
</evidence>
<proteinExistence type="predicted"/>
<name>A0A815TSS5_ADIRI</name>